<dbReference type="EMBL" id="CAXKWB010011937">
    <property type="protein sequence ID" value="CAL4102789.1"/>
    <property type="molecule type" value="Genomic_DNA"/>
</dbReference>
<feature type="compositionally biased region" description="Acidic residues" evidence="1">
    <location>
        <begin position="324"/>
        <end position="334"/>
    </location>
</feature>
<dbReference type="Proteomes" id="UP001497623">
    <property type="component" value="Unassembled WGS sequence"/>
</dbReference>
<feature type="non-terminal residue" evidence="3">
    <location>
        <position position="1"/>
    </location>
</feature>
<evidence type="ECO:0000313" key="4">
    <source>
        <dbReference type="Proteomes" id="UP001497623"/>
    </source>
</evidence>
<reference evidence="3 4" key="1">
    <citation type="submission" date="2024-05" db="EMBL/GenBank/DDBJ databases">
        <authorList>
            <person name="Wallberg A."/>
        </authorList>
    </citation>
    <scope>NUCLEOTIDE SEQUENCE [LARGE SCALE GENOMIC DNA]</scope>
</reference>
<feature type="compositionally biased region" description="Acidic residues" evidence="1">
    <location>
        <begin position="363"/>
        <end position="378"/>
    </location>
</feature>
<organism evidence="3 4">
    <name type="scientific">Meganyctiphanes norvegica</name>
    <name type="common">Northern krill</name>
    <name type="synonym">Thysanopoda norvegica</name>
    <dbReference type="NCBI Taxonomy" id="48144"/>
    <lineage>
        <taxon>Eukaryota</taxon>
        <taxon>Metazoa</taxon>
        <taxon>Ecdysozoa</taxon>
        <taxon>Arthropoda</taxon>
        <taxon>Crustacea</taxon>
        <taxon>Multicrustacea</taxon>
        <taxon>Malacostraca</taxon>
        <taxon>Eumalacostraca</taxon>
        <taxon>Eucarida</taxon>
        <taxon>Euphausiacea</taxon>
        <taxon>Euphausiidae</taxon>
        <taxon>Meganyctiphanes</taxon>
    </lineage>
</organism>
<protein>
    <submittedName>
        <fullName evidence="3">Uncharacterized protein</fullName>
    </submittedName>
</protein>
<evidence type="ECO:0000256" key="2">
    <source>
        <dbReference type="SAM" id="Phobius"/>
    </source>
</evidence>
<keyword evidence="4" id="KW-1185">Reference proteome</keyword>
<proteinExistence type="predicted"/>
<keyword evidence="2" id="KW-0472">Membrane</keyword>
<feature type="compositionally biased region" description="Acidic residues" evidence="1">
    <location>
        <begin position="343"/>
        <end position="352"/>
    </location>
</feature>
<evidence type="ECO:0000256" key="1">
    <source>
        <dbReference type="SAM" id="MobiDB-lite"/>
    </source>
</evidence>
<feature type="transmembrane region" description="Helical" evidence="2">
    <location>
        <begin position="21"/>
        <end position="38"/>
    </location>
</feature>
<sequence length="378" mass="40916">HQSCSYHLLGNITTQRDTMRIVLALLFVGVANSASIFTPHGHVRHGPSSAPAAQYMSVEDLFGPTVYLNQNPGPVDQSVPISGPQAVIEEVAVAPVVKSAATDPYVLNGPVIEYEIPFGVNIPGINFDADWLSQPASVPVETDPVQEVVSYSSAPSTVPDPVIVTYAAHNVPSVPAPAITFDSNPFHSITNMLQTFYKQDDGMLETVAPTHVAYSAPVPSALASAKEPETAPTVWWTPTTVVKKDPVPAKKPETAPTVWWTPAPVVKKDPVPAKKSETAPTVWWTPAPVVKKEPVPTEEHKPAAAVQWWTPAVVVKNIEKESIPAEEEEEDESSPAESKSTDEAENNEEGSEVEQGSGRAEKEEEEEEEEEDSDEKRR</sequence>
<name>A0AAV2QUW1_MEGNR</name>
<comment type="caution">
    <text evidence="3">The sequence shown here is derived from an EMBL/GenBank/DDBJ whole genome shotgun (WGS) entry which is preliminary data.</text>
</comment>
<dbReference type="AlphaFoldDB" id="A0AAV2QUW1"/>
<keyword evidence="2" id="KW-1133">Transmembrane helix</keyword>
<gene>
    <name evidence="3" type="ORF">MNOR_LOCUS17394</name>
</gene>
<feature type="region of interest" description="Disordered" evidence="1">
    <location>
        <begin position="321"/>
        <end position="378"/>
    </location>
</feature>
<evidence type="ECO:0000313" key="3">
    <source>
        <dbReference type="EMBL" id="CAL4102789.1"/>
    </source>
</evidence>
<accession>A0AAV2QUW1</accession>
<keyword evidence="2" id="KW-0812">Transmembrane</keyword>